<evidence type="ECO:0000313" key="1">
    <source>
        <dbReference type="EMBL" id="MBB6333538.1"/>
    </source>
</evidence>
<dbReference type="NCBIfam" id="NF042914">
    <property type="entry name" value="SAV915_dom"/>
    <property type="match status" value="1"/>
</dbReference>
<dbReference type="AlphaFoldDB" id="A0A923E096"/>
<evidence type="ECO:0000313" key="2">
    <source>
        <dbReference type="Proteomes" id="UP000617426"/>
    </source>
</evidence>
<dbReference type="Proteomes" id="UP000617426">
    <property type="component" value="Unassembled WGS sequence"/>
</dbReference>
<keyword evidence="2" id="KW-1185">Reference proteome</keyword>
<proteinExistence type="predicted"/>
<dbReference type="RefSeq" id="WP_184451249.1">
    <property type="nucleotide sequence ID" value="NZ_JACHMK010000001.1"/>
</dbReference>
<name>A0A923E096_9ACTO</name>
<organism evidence="1 2">
    <name type="scientific">Schaalia hyovaginalis</name>
    <dbReference type="NCBI Taxonomy" id="29316"/>
    <lineage>
        <taxon>Bacteria</taxon>
        <taxon>Bacillati</taxon>
        <taxon>Actinomycetota</taxon>
        <taxon>Actinomycetes</taxon>
        <taxon>Actinomycetales</taxon>
        <taxon>Actinomycetaceae</taxon>
        <taxon>Schaalia</taxon>
    </lineage>
</organism>
<reference evidence="1" key="1">
    <citation type="submission" date="2020-08" db="EMBL/GenBank/DDBJ databases">
        <title>Sequencing the genomes of 1000 actinobacteria strains.</title>
        <authorList>
            <person name="Klenk H.-P."/>
        </authorList>
    </citation>
    <scope>NUCLEOTIDE SEQUENCE</scope>
    <source>
        <strain evidence="1">DSM 10695</strain>
    </source>
</reference>
<gene>
    <name evidence="1" type="ORF">HD592_000103</name>
</gene>
<dbReference type="InterPro" id="IPR049975">
    <property type="entry name" value="SAV_915-like_dom"/>
</dbReference>
<sequence>MLEEELVVPPVVYVPTAHGSARFGAEVELRQMDDGRVALLVYTALDRLYSCCGRAQPWVLYPTERLEDLARVTPYDVIFFDMEIPRAMRHRENDEGVGLSGGE</sequence>
<accession>A0A923E096</accession>
<evidence type="ECO:0008006" key="3">
    <source>
        <dbReference type="Google" id="ProtNLM"/>
    </source>
</evidence>
<comment type="caution">
    <text evidence="1">The sequence shown here is derived from an EMBL/GenBank/DDBJ whole genome shotgun (WGS) entry which is preliminary data.</text>
</comment>
<protein>
    <recommendedName>
        <fullName evidence="3">SseB family protein</fullName>
    </recommendedName>
</protein>
<dbReference type="EMBL" id="JACHMK010000001">
    <property type="protein sequence ID" value="MBB6333538.1"/>
    <property type="molecule type" value="Genomic_DNA"/>
</dbReference>